<dbReference type="Pfam" id="PF00675">
    <property type="entry name" value="Peptidase_M16"/>
    <property type="match status" value="2"/>
</dbReference>
<comment type="caution">
    <text evidence="6">The sequence shown here is derived from an EMBL/GenBank/DDBJ whole genome shotgun (WGS) entry which is preliminary data.</text>
</comment>
<evidence type="ECO:0000313" key="6">
    <source>
        <dbReference type="EMBL" id="PXX98963.1"/>
    </source>
</evidence>
<protein>
    <recommendedName>
        <fullName evidence="8">Peptidase M16</fullName>
    </recommendedName>
</protein>
<name>A0A2V3ZUJ0_9BACT</name>
<dbReference type="Proteomes" id="UP000248079">
    <property type="component" value="Unassembled WGS sequence"/>
</dbReference>
<dbReference type="AlphaFoldDB" id="A0A2V3ZUJ0"/>
<accession>A0A2V3ZUJ0</accession>
<evidence type="ECO:0000259" key="5">
    <source>
        <dbReference type="Pfam" id="PF05193"/>
    </source>
</evidence>
<reference evidence="6 7" key="1">
    <citation type="submission" date="2018-05" db="EMBL/GenBank/DDBJ databases">
        <title>Marinifilum breve JC075T sp. nov., a marine bacterium isolated from Yongle Blue Hole in the South China Sea.</title>
        <authorList>
            <person name="Fu T."/>
        </authorList>
    </citation>
    <scope>NUCLEOTIDE SEQUENCE [LARGE SCALE GENOMIC DNA]</scope>
    <source>
        <strain evidence="6 7">JC075</strain>
    </source>
</reference>
<feature type="chain" id="PRO_5016014969" description="Peptidase M16" evidence="3">
    <location>
        <begin position="23"/>
        <end position="975"/>
    </location>
</feature>
<dbReference type="RefSeq" id="WP_110361358.1">
    <property type="nucleotide sequence ID" value="NZ_QFLI01000006.1"/>
</dbReference>
<dbReference type="OrthoDB" id="9811314at2"/>
<feature type="domain" description="Peptidase M16 C-terminal" evidence="5">
    <location>
        <begin position="245"/>
        <end position="431"/>
    </location>
</feature>
<organism evidence="6 7">
    <name type="scientific">Marinifilum breve</name>
    <dbReference type="NCBI Taxonomy" id="2184082"/>
    <lineage>
        <taxon>Bacteria</taxon>
        <taxon>Pseudomonadati</taxon>
        <taxon>Bacteroidota</taxon>
        <taxon>Bacteroidia</taxon>
        <taxon>Marinilabiliales</taxon>
        <taxon>Marinifilaceae</taxon>
    </lineage>
</organism>
<evidence type="ECO:0000256" key="1">
    <source>
        <dbReference type="ARBA" id="ARBA00007261"/>
    </source>
</evidence>
<dbReference type="EMBL" id="QFLI01000006">
    <property type="protein sequence ID" value="PXX98963.1"/>
    <property type="molecule type" value="Genomic_DNA"/>
</dbReference>
<dbReference type="Gene3D" id="3.30.830.10">
    <property type="entry name" value="Metalloenzyme, LuxS/M16 peptidase-like"/>
    <property type="match status" value="4"/>
</dbReference>
<evidence type="ECO:0008006" key="8">
    <source>
        <dbReference type="Google" id="ProtNLM"/>
    </source>
</evidence>
<evidence type="ECO:0000259" key="4">
    <source>
        <dbReference type="Pfam" id="PF00675"/>
    </source>
</evidence>
<dbReference type="GO" id="GO:0046872">
    <property type="term" value="F:metal ion binding"/>
    <property type="evidence" value="ECO:0007669"/>
    <property type="project" value="InterPro"/>
</dbReference>
<feature type="signal peptide" evidence="3">
    <location>
        <begin position="1"/>
        <end position="22"/>
    </location>
</feature>
<gene>
    <name evidence="6" type="ORF">DF185_13850</name>
</gene>
<dbReference type="InterPro" id="IPR011249">
    <property type="entry name" value="Metalloenz_LuxS/M16"/>
</dbReference>
<dbReference type="InterPro" id="IPR011765">
    <property type="entry name" value="Pept_M16_N"/>
</dbReference>
<dbReference type="PANTHER" id="PTHR11851">
    <property type="entry name" value="METALLOPROTEASE"/>
    <property type="match status" value="1"/>
</dbReference>
<feature type="domain" description="Peptidase M16 N-terminal" evidence="4">
    <location>
        <begin position="39"/>
        <end position="83"/>
    </location>
</feature>
<dbReference type="Pfam" id="PF05193">
    <property type="entry name" value="Peptidase_M16_C"/>
    <property type="match status" value="2"/>
</dbReference>
<feature type="coiled-coil region" evidence="2">
    <location>
        <begin position="100"/>
        <end position="136"/>
    </location>
</feature>
<proteinExistence type="inferred from homology"/>
<dbReference type="InterPro" id="IPR007863">
    <property type="entry name" value="Peptidase_M16_C"/>
</dbReference>
<dbReference type="PANTHER" id="PTHR11851:SF49">
    <property type="entry name" value="MITOCHONDRIAL-PROCESSING PEPTIDASE SUBUNIT ALPHA"/>
    <property type="match status" value="1"/>
</dbReference>
<feature type="domain" description="Peptidase M16 C-terminal" evidence="5">
    <location>
        <begin position="768"/>
        <end position="871"/>
    </location>
</feature>
<keyword evidence="3" id="KW-0732">Signal</keyword>
<sequence>MKFKKLISLLTLFVVVTSSLLASDLNSIKEYKLKNGLTVILNEDKYASDVFGYVVTKAGAKEDPADQEGIAHYLEHMLFKGNEQIGTINWEKEKVYIDKIYALYEKLKSTKDKKEEAEIQKEINELSKEAAQYACQNELDKVLKDIGSTGLNANTSWDRTVYMNSFPDFQLEKWLKIYSDRFINPVFRGFQAELEVVFEEKNESLDNRNRKMYEELLAKVFEGHEYSRTVLGRVEHIKKPSLVAMKEFYDKYYVPNNMCLILTGNFSSTEAQPLIEKYFGRWEPKDLPKEEVKPVKDFKGGESLALKLGYSRRGSLVYRTVNNKHEDAVTLEFVAQLLSNSTETGLLDQLRLDKKVGGAYSSNMNLNDHGIFTIDYSPKLRKEVMIEKYKQTGRYEPVYESFNGAEKLILAQVKKLKNGEFEDWKIDAIKKDLIKDFDLSLENNVRMGILLGDVFQKGSDLNELKSYTAKIKSITKEDIVNCANKYLGNNYLALNAYEGKPKQKKIEKPGYEPIEPVAGNLSNYAKEIFETKNTNSKEDYVDFDKDFVCANIRDGVELYYAENPHNNVFSLRISYGAGNHQIKDLEYASGLMNYAGTLKRDISSLKEEFAKISCNYSIYSTDNELIVSVNGDEKYLDDALKLITELLLIPNLDEEKLELLVNSQISSRYYEKQNVGAVANALRQYILYGEKSDYLDRKTIDDLNKLLVSKLVGVYQDATSYGVEMHYCGAKDFNSVKQSIMSNLNFKSDLKPRCDKFSREMNKVENDEIYFVHDADAVQCNIFLFVNGEIFDPADLSKIMAFNNYFSGGFSGIVLQEIREKRSLTYGASAQYGFGLKSKPGYLLGGTKTQADKTVEAVKVFKDIIKNMPEKEDRIKNVKSYLTQSLMSGKPSFRSMTPTVSRWKELGFTEDLNHKMVNEINELQFEDIKDFYKKSIGGKPIAICIVGNKSKVDVKGLKQISKLKFISKSKLFSSK</sequence>
<evidence type="ECO:0000256" key="2">
    <source>
        <dbReference type="SAM" id="Coils"/>
    </source>
</evidence>
<comment type="similarity">
    <text evidence="1">Belongs to the peptidase M16 family.</text>
</comment>
<keyword evidence="2" id="KW-0175">Coiled coil</keyword>
<keyword evidence="7" id="KW-1185">Reference proteome</keyword>
<dbReference type="SUPFAM" id="SSF63411">
    <property type="entry name" value="LuxS/MPP-like metallohydrolase"/>
    <property type="match status" value="4"/>
</dbReference>
<dbReference type="InterPro" id="IPR050361">
    <property type="entry name" value="MPP/UQCRC_Complex"/>
</dbReference>
<feature type="domain" description="Peptidase M16 N-terminal" evidence="4">
    <location>
        <begin position="136"/>
        <end position="231"/>
    </location>
</feature>
<evidence type="ECO:0000313" key="7">
    <source>
        <dbReference type="Proteomes" id="UP000248079"/>
    </source>
</evidence>
<evidence type="ECO:0000256" key="3">
    <source>
        <dbReference type="SAM" id="SignalP"/>
    </source>
</evidence>